<dbReference type="EMBL" id="CACVKT020000470">
    <property type="protein sequence ID" value="CAC5359335.1"/>
    <property type="molecule type" value="Genomic_DNA"/>
</dbReference>
<feature type="transmembrane region" description="Helical" evidence="6">
    <location>
        <begin position="48"/>
        <end position="71"/>
    </location>
</feature>
<evidence type="ECO:0000256" key="5">
    <source>
        <dbReference type="ARBA" id="ARBA00023136"/>
    </source>
</evidence>
<feature type="transmembrane region" description="Helical" evidence="6">
    <location>
        <begin position="402"/>
        <end position="423"/>
    </location>
</feature>
<dbReference type="Gene3D" id="1.20.1250.20">
    <property type="entry name" value="MFS general substrate transporter like domains"/>
    <property type="match status" value="2"/>
</dbReference>
<feature type="transmembrane region" description="Helical" evidence="6">
    <location>
        <begin position="223"/>
        <end position="243"/>
    </location>
</feature>
<feature type="transmembrane region" description="Helical" evidence="6">
    <location>
        <begin position="429"/>
        <end position="448"/>
    </location>
</feature>
<keyword evidence="4 6" id="KW-1133">Transmembrane helix</keyword>
<dbReference type="InterPro" id="IPR010291">
    <property type="entry name" value="Ion_channel_UNC-93"/>
</dbReference>
<dbReference type="InterPro" id="IPR036259">
    <property type="entry name" value="MFS_trans_sf"/>
</dbReference>
<feature type="transmembrane region" description="Helical" evidence="6">
    <location>
        <begin position="274"/>
        <end position="296"/>
    </location>
</feature>
<evidence type="ECO:0000313" key="8">
    <source>
        <dbReference type="Proteomes" id="UP000507470"/>
    </source>
</evidence>
<dbReference type="PANTHER" id="PTHR19444:SF13">
    <property type="entry name" value="PROTEIN UNC-93 HOMOLOG A"/>
    <property type="match status" value="1"/>
</dbReference>
<feature type="transmembrane region" description="Helical" evidence="6">
    <location>
        <begin position="101"/>
        <end position="123"/>
    </location>
</feature>
<dbReference type="Pfam" id="PF05978">
    <property type="entry name" value="UNC-93"/>
    <property type="match status" value="1"/>
</dbReference>
<dbReference type="Proteomes" id="UP000507470">
    <property type="component" value="Unassembled WGS sequence"/>
</dbReference>
<keyword evidence="5 6" id="KW-0472">Membrane</keyword>
<feature type="transmembrane region" description="Helical" evidence="6">
    <location>
        <begin position="369"/>
        <end position="390"/>
    </location>
</feature>
<evidence type="ECO:0000313" key="7">
    <source>
        <dbReference type="EMBL" id="CAC5359335.1"/>
    </source>
</evidence>
<accession>A0A6J8A1X5</accession>
<reference evidence="7 8" key="1">
    <citation type="submission" date="2020-06" db="EMBL/GenBank/DDBJ databases">
        <authorList>
            <person name="Li R."/>
            <person name="Bekaert M."/>
        </authorList>
    </citation>
    <scope>NUCLEOTIDE SEQUENCE [LARGE SCALE GENOMIC DNA]</scope>
    <source>
        <strain evidence="8">wild</strain>
    </source>
</reference>
<organism evidence="7 8">
    <name type="scientific">Mytilus coruscus</name>
    <name type="common">Sea mussel</name>
    <dbReference type="NCBI Taxonomy" id="42192"/>
    <lineage>
        <taxon>Eukaryota</taxon>
        <taxon>Metazoa</taxon>
        <taxon>Spiralia</taxon>
        <taxon>Lophotrochozoa</taxon>
        <taxon>Mollusca</taxon>
        <taxon>Bivalvia</taxon>
        <taxon>Autobranchia</taxon>
        <taxon>Pteriomorphia</taxon>
        <taxon>Mytilida</taxon>
        <taxon>Mytiloidea</taxon>
        <taxon>Mytilidae</taxon>
        <taxon>Mytilinae</taxon>
        <taxon>Mytilus</taxon>
    </lineage>
</organism>
<dbReference type="InterPro" id="IPR051951">
    <property type="entry name" value="UNC-93_regulatory"/>
</dbReference>
<evidence type="ECO:0000256" key="1">
    <source>
        <dbReference type="ARBA" id="ARBA00004141"/>
    </source>
</evidence>
<keyword evidence="3 6" id="KW-0812">Transmembrane</keyword>
<feature type="transmembrane region" description="Helical" evidence="6">
    <location>
        <begin position="15"/>
        <end position="36"/>
    </location>
</feature>
<evidence type="ECO:0000256" key="2">
    <source>
        <dbReference type="ARBA" id="ARBA00009172"/>
    </source>
</evidence>
<dbReference type="AlphaFoldDB" id="A0A6J8A1X5"/>
<evidence type="ECO:0000256" key="6">
    <source>
        <dbReference type="SAM" id="Phobius"/>
    </source>
</evidence>
<proteinExistence type="inferred from homology"/>
<feature type="transmembrane region" description="Helical" evidence="6">
    <location>
        <begin position="337"/>
        <end position="357"/>
    </location>
</feature>
<keyword evidence="8" id="KW-1185">Reference proteome</keyword>
<gene>
    <name evidence="7" type="ORF">MCOR_2229</name>
</gene>
<protein>
    <submittedName>
        <fullName evidence="7">Uncharacterized protein</fullName>
    </submittedName>
</protein>
<dbReference type="GO" id="GO:0016020">
    <property type="term" value="C:membrane"/>
    <property type="evidence" value="ECO:0007669"/>
    <property type="project" value="UniProtKB-SubCell"/>
</dbReference>
<dbReference type="OrthoDB" id="78663at2759"/>
<name>A0A6J8A1X5_MYTCO</name>
<feature type="transmembrane region" description="Helical" evidence="6">
    <location>
        <begin position="135"/>
        <end position="155"/>
    </location>
</feature>
<dbReference type="PANTHER" id="PTHR19444">
    <property type="entry name" value="UNC-93 RELATED"/>
    <property type="match status" value="1"/>
</dbReference>
<comment type="subcellular location">
    <subcellularLocation>
        <location evidence="1">Membrane</location>
        <topology evidence="1">Multi-pass membrane protein</topology>
    </subcellularLocation>
</comment>
<evidence type="ECO:0000256" key="3">
    <source>
        <dbReference type="ARBA" id="ARBA00022692"/>
    </source>
</evidence>
<sequence>MNKKEQNPRLMKRKLLFNFSALCLIWLFSFTAYSGLVNLAASLNADSGLYSLVAITFGGVISCSFAPTIIARLGPKRSLVLGCLFQTTYVIANYYPKSYILISGGAISGIASGLMWTVQGCYITSISVDYLRYDLSHTSLGSVLSTLSGIFYMAFQSTQILGNLVSSLVFQFDDATLKFTNNSFCGANFCPSDMDFDVPMNYNKNGNIVHTHVDSSNHIDVNILISIYLGCTIISLLICIFGLNPIESSISEKYDTFKDRFVSSWGLLFKDLNVLLVVPLYFYIGMQLIVMFVQFTRSFTDCRLGVGWIGYTMLCFGAADTIGSLLFGYIGNYTGRIFLFLLGTVMELGLLAFMMFWDITNDTSPVFFFLIPLLWGLCDSIWMTQSMALVGSAFHKNPEPTFAICIAFQALGSAVAYIYNIYICEYVKIYIVSITIVVSVFLVLILEIRIRHVNQNKDGQIKAGNSNSVKGSLLELENIVE</sequence>
<dbReference type="SUPFAM" id="SSF103473">
    <property type="entry name" value="MFS general substrate transporter"/>
    <property type="match status" value="1"/>
</dbReference>
<feature type="transmembrane region" description="Helical" evidence="6">
    <location>
        <begin position="308"/>
        <end position="330"/>
    </location>
</feature>
<evidence type="ECO:0000256" key="4">
    <source>
        <dbReference type="ARBA" id="ARBA00022989"/>
    </source>
</evidence>
<comment type="similarity">
    <text evidence="2">Belongs to the unc-93 family.</text>
</comment>